<dbReference type="EMBL" id="BDRX01000087">
    <property type="protein sequence ID" value="GBF96850.1"/>
    <property type="molecule type" value="Genomic_DNA"/>
</dbReference>
<feature type="chain" id="PRO_5015852940" evidence="1">
    <location>
        <begin position="17"/>
        <end position="297"/>
    </location>
</feature>
<evidence type="ECO:0000259" key="2">
    <source>
        <dbReference type="Pfam" id="PF07883"/>
    </source>
</evidence>
<dbReference type="AlphaFoldDB" id="A0A2V0PG12"/>
<dbReference type="InterPro" id="IPR011051">
    <property type="entry name" value="RmlC_Cupin_sf"/>
</dbReference>
<proteinExistence type="predicted"/>
<dbReference type="Pfam" id="PF07883">
    <property type="entry name" value="Cupin_2"/>
    <property type="match status" value="1"/>
</dbReference>
<keyword evidence="1" id="KW-0732">Signal</keyword>
<dbReference type="CDD" id="cd02212">
    <property type="entry name" value="cupin_UGlyAH_C"/>
    <property type="match status" value="1"/>
</dbReference>
<feature type="signal peptide" evidence="1">
    <location>
        <begin position="1"/>
        <end position="16"/>
    </location>
</feature>
<accession>A0A2V0PG12</accession>
<dbReference type="SUPFAM" id="SSF51182">
    <property type="entry name" value="RmlC-like cupins"/>
    <property type="match status" value="1"/>
</dbReference>
<name>A0A2V0PG12_9CHLO</name>
<dbReference type="InterPro" id="IPR017627">
    <property type="entry name" value="UGHY"/>
</dbReference>
<dbReference type="InterPro" id="IPR013096">
    <property type="entry name" value="Cupin_2"/>
</dbReference>
<evidence type="ECO:0000313" key="4">
    <source>
        <dbReference type="Proteomes" id="UP000247498"/>
    </source>
</evidence>
<dbReference type="GO" id="GO:0071522">
    <property type="term" value="F:ureidoglycine aminohydrolase activity"/>
    <property type="evidence" value="ECO:0007669"/>
    <property type="project" value="InterPro"/>
</dbReference>
<protein>
    <submittedName>
        <fullName evidence="3">(S)-ureidoglycine aminohydrolase</fullName>
    </submittedName>
</protein>
<dbReference type="InParanoid" id="A0A2V0PG12"/>
<dbReference type="PANTHER" id="PTHR34571:SF1">
    <property type="entry name" value="(S)-UREIDOGLYCINE AMINOHYDROLASE"/>
    <property type="match status" value="1"/>
</dbReference>
<keyword evidence="4" id="KW-1185">Reference proteome</keyword>
<feature type="domain" description="Cupin type-2" evidence="2">
    <location>
        <begin position="218"/>
        <end position="285"/>
    </location>
</feature>
<dbReference type="Gene3D" id="2.60.120.10">
    <property type="entry name" value="Jelly Rolls"/>
    <property type="match status" value="1"/>
</dbReference>
<dbReference type="OrthoDB" id="4965688at2759"/>
<dbReference type="STRING" id="307507.A0A2V0PG12"/>
<dbReference type="FunCoup" id="A0A2V0PG12">
    <property type="interactions" value="180"/>
</dbReference>
<reference evidence="3 4" key="1">
    <citation type="journal article" date="2018" name="Sci. Rep.">
        <title>Raphidocelis subcapitata (=Pseudokirchneriella subcapitata) provides an insight into genome evolution and environmental adaptations in the Sphaeropleales.</title>
        <authorList>
            <person name="Suzuki S."/>
            <person name="Yamaguchi H."/>
            <person name="Nakajima N."/>
            <person name="Kawachi M."/>
        </authorList>
    </citation>
    <scope>NUCLEOTIDE SEQUENCE [LARGE SCALE GENOMIC DNA]</scope>
    <source>
        <strain evidence="3 4">NIES-35</strain>
    </source>
</reference>
<comment type="caution">
    <text evidence="3">The sequence shown here is derived from an EMBL/GenBank/DDBJ whole genome shotgun (WGS) entry which is preliminary data.</text>
</comment>
<evidence type="ECO:0000256" key="1">
    <source>
        <dbReference type="SAM" id="SignalP"/>
    </source>
</evidence>
<evidence type="ECO:0000313" key="3">
    <source>
        <dbReference type="EMBL" id="GBF96850.1"/>
    </source>
</evidence>
<dbReference type="InterPro" id="IPR014710">
    <property type="entry name" value="RmlC-like_jellyroll"/>
</dbReference>
<sequence>MRAVGLLLLCLGLAAAGEQQCSGAPALAASSNYSAVFAPSRTSGGVFDDLLTRSASNRDFSVVHGASRAWVKMPGWHNTKLSYMMQPNKGANFVMYLADMGPGSTVAGKSPITERFMLVLEGSIEIDVNDREVLVGANEYAYLPPSSEEYMSQSATAKDGAKMLVFERIFGKAEGMPIFRKGAIADAPAKESGPAGAGTSVARALLPDSDEWDLEVAVVDVRPGFPAAALRAHYNNHGAVLLAGEGLYRLGDSWFPVQAGDAVWAAPYVPQWFGAMGAEPARLVVYRDRNIDPLFVV</sequence>
<keyword evidence="3" id="KW-0378">Hydrolase</keyword>
<gene>
    <name evidence="3" type="ORF">Rsub_09706</name>
</gene>
<dbReference type="Proteomes" id="UP000247498">
    <property type="component" value="Unassembled WGS sequence"/>
</dbReference>
<dbReference type="InterPro" id="IPR044697">
    <property type="entry name" value="UGlyAH_cupin_C"/>
</dbReference>
<organism evidence="3 4">
    <name type="scientific">Raphidocelis subcapitata</name>
    <dbReference type="NCBI Taxonomy" id="307507"/>
    <lineage>
        <taxon>Eukaryota</taxon>
        <taxon>Viridiplantae</taxon>
        <taxon>Chlorophyta</taxon>
        <taxon>core chlorophytes</taxon>
        <taxon>Chlorophyceae</taxon>
        <taxon>CS clade</taxon>
        <taxon>Sphaeropleales</taxon>
        <taxon>Selenastraceae</taxon>
        <taxon>Raphidocelis</taxon>
    </lineage>
</organism>
<dbReference type="PANTHER" id="PTHR34571">
    <property type="entry name" value="(S)-UREIDOGLYCINE AMINOHYDROLASE"/>
    <property type="match status" value="1"/>
</dbReference>